<evidence type="ECO:0000313" key="1">
    <source>
        <dbReference type="EMBL" id="CUX45910.1"/>
    </source>
</evidence>
<protein>
    <submittedName>
        <fullName evidence="1">Uncharacterized protein</fullName>
    </submittedName>
</protein>
<sequence length="255" mass="28222">MPFRSNDNNAIPELVELFARVDETGDPNTFELRASLQINPDEIDVGDYTISVEIIGAHLSVDSFGCTIDPHAKHGKRVHAERLARTITTEKSYRVAVSATVAEEAAAEMSLSLVDASLKANAKHSKSDTRSTDMTLSERQENLSEHIPVESVGNNRWKVSEEKKRALRGYYLDDAKLCILTKSLRPSNRLGASITVEVARRDIAVTISQDRRFLRMSQTKEKLLGALIAKRLSKSSLATSERAITFASVEVDHEG</sequence>
<name>A0A1S7R280_9HYPH</name>
<dbReference type="AlphaFoldDB" id="A0A1S7R280"/>
<dbReference type="RefSeq" id="WP_080819857.1">
    <property type="nucleotide sequence ID" value="NZ_LT009749.1"/>
</dbReference>
<proteinExistence type="predicted"/>
<gene>
    <name evidence="1" type="ORF">AGR7C_Lc120050</name>
</gene>
<reference evidence="1 2" key="1">
    <citation type="submission" date="2016-01" db="EMBL/GenBank/DDBJ databases">
        <authorList>
            <person name="Oliw E.H."/>
        </authorList>
    </citation>
    <scope>NUCLEOTIDE SEQUENCE [LARGE SCALE GENOMIC DNA]</scope>
    <source>
        <strain evidence="1 2">Zutra 3-1</strain>
    </source>
</reference>
<accession>A0A1S7R280</accession>
<evidence type="ECO:0000313" key="2">
    <source>
        <dbReference type="Proteomes" id="UP000191987"/>
    </source>
</evidence>
<dbReference type="Proteomes" id="UP000191987">
    <property type="component" value="Unassembled WGS sequence"/>
</dbReference>
<dbReference type="EMBL" id="FBWG01000030">
    <property type="protein sequence ID" value="CUX45910.1"/>
    <property type="molecule type" value="Genomic_DNA"/>
</dbReference>
<organism evidence="1 2">
    <name type="scientific">Agrobacterium deltaense Zutra 3/1</name>
    <dbReference type="NCBI Taxonomy" id="1183427"/>
    <lineage>
        <taxon>Bacteria</taxon>
        <taxon>Pseudomonadati</taxon>
        <taxon>Pseudomonadota</taxon>
        <taxon>Alphaproteobacteria</taxon>
        <taxon>Hyphomicrobiales</taxon>
        <taxon>Rhizobiaceae</taxon>
        <taxon>Rhizobium/Agrobacterium group</taxon>
        <taxon>Agrobacterium</taxon>
    </lineage>
</organism>